<gene>
    <name evidence="1" type="ORF">LSALG_LOCUS29267</name>
</gene>
<organism evidence="1 2">
    <name type="scientific">Lactuca saligna</name>
    <name type="common">Willowleaf lettuce</name>
    <dbReference type="NCBI Taxonomy" id="75948"/>
    <lineage>
        <taxon>Eukaryota</taxon>
        <taxon>Viridiplantae</taxon>
        <taxon>Streptophyta</taxon>
        <taxon>Embryophyta</taxon>
        <taxon>Tracheophyta</taxon>
        <taxon>Spermatophyta</taxon>
        <taxon>Magnoliopsida</taxon>
        <taxon>eudicotyledons</taxon>
        <taxon>Gunneridae</taxon>
        <taxon>Pentapetalae</taxon>
        <taxon>asterids</taxon>
        <taxon>campanulids</taxon>
        <taxon>Asterales</taxon>
        <taxon>Asteraceae</taxon>
        <taxon>Cichorioideae</taxon>
        <taxon>Cichorieae</taxon>
        <taxon>Lactucinae</taxon>
        <taxon>Lactuca</taxon>
    </lineage>
</organism>
<proteinExistence type="predicted"/>
<sequence length="202" mass="21899">MPETRVDHNYLNADHNAAFHRRCSALRHFLLSASDLLAVAAEEWDDLKKGHPKAASLRTITLNFPNLCARLFDGNSATSNFRSYSTQSSSVAGASSCRVPPLQITATHFLAINDDGDGISHHASEPPPSTASPYIASPSEKLEVLQLGPTDPLSFVAYHIFGGTINLKETWMHLSDVPEILPGCFEMTGTSLGVLKDGKIVR</sequence>
<dbReference type="Proteomes" id="UP001177003">
    <property type="component" value="Chromosome 6"/>
</dbReference>
<reference evidence="1" key="1">
    <citation type="submission" date="2023-04" db="EMBL/GenBank/DDBJ databases">
        <authorList>
            <person name="Vijverberg K."/>
            <person name="Xiong W."/>
            <person name="Schranz E."/>
        </authorList>
    </citation>
    <scope>NUCLEOTIDE SEQUENCE</scope>
</reference>
<dbReference type="AlphaFoldDB" id="A0AA35ZD08"/>
<keyword evidence="2" id="KW-1185">Reference proteome</keyword>
<evidence type="ECO:0000313" key="2">
    <source>
        <dbReference type="Proteomes" id="UP001177003"/>
    </source>
</evidence>
<accession>A0AA35ZD08</accession>
<dbReference type="EMBL" id="OX465082">
    <property type="protein sequence ID" value="CAI9290056.1"/>
    <property type="molecule type" value="Genomic_DNA"/>
</dbReference>
<protein>
    <submittedName>
        <fullName evidence="1">Uncharacterized protein</fullName>
    </submittedName>
</protein>
<evidence type="ECO:0000313" key="1">
    <source>
        <dbReference type="EMBL" id="CAI9290056.1"/>
    </source>
</evidence>
<name>A0AA35ZD08_LACSI</name>